<dbReference type="Pfam" id="PF00583">
    <property type="entry name" value="Acetyltransf_1"/>
    <property type="match status" value="1"/>
</dbReference>
<reference evidence="2 3" key="1">
    <citation type="journal article" date="2017" name="Elife">
        <title>Extensive horizontal gene transfer in cheese-associated bacteria.</title>
        <authorList>
            <person name="Bonham K.S."/>
            <person name="Wolfe B.E."/>
            <person name="Dutton R.J."/>
        </authorList>
    </citation>
    <scope>NUCLEOTIDE SEQUENCE [LARGE SCALE GENOMIC DNA]</scope>
    <source>
        <strain evidence="2 3">JB182</strain>
    </source>
</reference>
<feature type="domain" description="N-acetyltransferase" evidence="1">
    <location>
        <begin position="149"/>
        <end position="299"/>
    </location>
</feature>
<dbReference type="SUPFAM" id="SSF55729">
    <property type="entry name" value="Acyl-CoA N-acyltransferases (Nat)"/>
    <property type="match status" value="1"/>
</dbReference>
<evidence type="ECO:0000313" key="3">
    <source>
        <dbReference type="Proteomes" id="UP000235739"/>
    </source>
</evidence>
<accession>A0A2N7S2V7</accession>
<dbReference type="RefSeq" id="WP_041648884.1">
    <property type="nucleotide sequence ID" value="NZ_JABUYH010000007.1"/>
</dbReference>
<evidence type="ECO:0000313" key="2">
    <source>
        <dbReference type="EMBL" id="PMQ20465.1"/>
    </source>
</evidence>
<comment type="caution">
    <text evidence="2">The sequence shown here is derived from an EMBL/GenBank/DDBJ whole genome shotgun (WGS) entry which is preliminary data.</text>
</comment>
<dbReference type="PROSITE" id="PS51186">
    <property type="entry name" value="GNAT"/>
    <property type="match status" value="1"/>
</dbReference>
<dbReference type="EMBL" id="PNQX01000001">
    <property type="protein sequence ID" value="PMQ20465.1"/>
    <property type="molecule type" value="Genomic_DNA"/>
</dbReference>
<dbReference type="Gene3D" id="3.40.630.30">
    <property type="match status" value="1"/>
</dbReference>
<dbReference type="GO" id="GO:0016747">
    <property type="term" value="F:acyltransferase activity, transferring groups other than amino-acyl groups"/>
    <property type="evidence" value="ECO:0007669"/>
    <property type="project" value="InterPro"/>
</dbReference>
<sequence>MGLKMLIPAAPQVAGLVDELARWQHDGLPLQLHPGDVGWYAMRGLNSTARSLRVWADREAIYALGLLDGPDLIRMAVHPDFLDIQPLAEQIYADLASPANRIFPSASASIEARGATALGKALQGNGWKPGEAWTPLRRSLDEPVRLPELSFRRVDPAQAGQWMETHLNAFRGQDFSAADLERAVQRWHTMANTPIYEQGQCLTAYDSEMNPLAIAAVWSAGSGRPGLLEPIAVHRASRGKGYGTAISLAAAAELRSMGASSALVCTPSENTTAISTYLAAGFTADSEAHDWHRENTEES</sequence>
<dbReference type="InterPro" id="IPR000182">
    <property type="entry name" value="GNAT_dom"/>
</dbReference>
<dbReference type="AlphaFoldDB" id="A0A2N7S2V7"/>
<dbReference type="InterPro" id="IPR016181">
    <property type="entry name" value="Acyl_CoA_acyltransferase"/>
</dbReference>
<proteinExistence type="predicted"/>
<organism evidence="2 3">
    <name type="scientific">Glutamicibacter arilaitensis</name>
    <dbReference type="NCBI Taxonomy" id="256701"/>
    <lineage>
        <taxon>Bacteria</taxon>
        <taxon>Bacillati</taxon>
        <taxon>Actinomycetota</taxon>
        <taxon>Actinomycetes</taxon>
        <taxon>Micrococcales</taxon>
        <taxon>Micrococcaceae</taxon>
        <taxon>Glutamicibacter</taxon>
    </lineage>
</organism>
<evidence type="ECO:0000259" key="1">
    <source>
        <dbReference type="PROSITE" id="PS51186"/>
    </source>
</evidence>
<protein>
    <submittedName>
        <fullName evidence="2">GNAT family N-acetyltransferase</fullName>
    </submittedName>
</protein>
<name>A0A2N7S2V7_9MICC</name>
<dbReference type="CDD" id="cd04301">
    <property type="entry name" value="NAT_SF"/>
    <property type="match status" value="1"/>
</dbReference>
<dbReference type="Proteomes" id="UP000235739">
    <property type="component" value="Unassembled WGS sequence"/>
</dbReference>
<gene>
    <name evidence="2" type="ORF">CIK84_02285</name>
</gene>
<keyword evidence="2" id="KW-0808">Transferase</keyword>